<reference evidence="10 13" key="2">
    <citation type="submission" date="2021-01" db="EMBL/GenBank/DDBJ databases">
        <title>FDA dAtabase for Regulatory Grade micrObial Sequences (FDA-ARGOS): Supporting development and validation of Infectious Disease Dx tests.</title>
        <authorList>
            <person name="Sproer C."/>
            <person name="Gronow S."/>
            <person name="Severitt S."/>
            <person name="Schroder I."/>
            <person name="Tallon L."/>
            <person name="Sadzewicz L."/>
            <person name="Zhao X."/>
            <person name="Boylan J."/>
            <person name="Ott S."/>
            <person name="Bowen H."/>
            <person name="Vavikolanu K."/>
            <person name="Mehta A."/>
            <person name="Aluvathingal J."/>
            <person name="Nadendla S."/>
            <person name="Lowell S."/>
            <person name="Myers T."/>
            <person name="Yan Y."/>
            <person name="Sichtig H."/>
        </authorList>
    </citation>
    <scope>NUCLEOTIDE SEQUENCE [LARGE SCALE GENOMIC DNA]</scope>
    <source>
        <strain evidence="10 13">FDAARGOS_1148</strain>
    </source>
</reference>
<dbReference type="RefSeq" id="WP_047132286.1">
    <property type="nucleotide sequence ID" value="NZ_CP015114.1"/>
</dbReference>
<feature type="domain" description="NEAT" evidence="9">
    <location>
        <begin position="516"/>
        <end position="635"/>
    </location>
</feature>
<comment type="subcellular location">
    <subcellularLocation>
        <location evidence="1">Secreted</location>
        <location evidence="1">Cell wall</location>
        <topology evidence="1">Peptidoglycan-anchor</topology>
    </subcellularLocation>
</comment>
<feature type="region of interest" description="Disordered" evidence="6">
    <location>
        <begin position="636"/>
        <end position="787"/>
    </location>
</feature>
<evidence type="ECO:0000313" key="10">
    <source>
        <dbReference type="EMBL" id="QQS82394.1"/>
    </source>
</evidence>
<feature type="signal peptide" evidence="8">
    <location>
        <begin position="1"/>
        <end position="46"/>
    </location>
</feature>
<feature type="domain" description="NEAT" evidence="9">
    <location>
        <begin position="161"/>
        <end position="290"/>
    </location>
</feature>
<dbReference type="InterPro" id="IPR005877">
    <property type="entry name" value="YSIRK_signal_dom"/>
</dbReference>
<feature type="transmembrane region" description="Helical" evidence="7">
    <location>
        <begin position="789"/>
        <end position="807"/>
    </location>
</feature>
<dbReference type="InterPro" id="IPR019931">
    <property type="entry name" value="LPXTG_anchor"/>
</dbReference>
<keyword evidence="7" id="KW-0472">Membrane</keyword>
<dbReference type="Pfam" id="PF05031">
    <property type="entry name" value="NEAT"/>
    <property type="match status" value="3"/>
</dbReference>
<evidence type="ECO:0000313" key="13">
    <source>
        <dbReference type="Proteomes" id="UP000595942"/>
    </source>
</evidence>
<dbReference type="SUPFAM" id="SSF158911">
    <property type="entry name" value="NEAT domain-like"/>
    <property type="match status" value="3"/>
</dbReference>
<gene>
    <name evidence="11" type="ORF">EIG99_02245</name>
    <name evidence="10" type="ORF">I6J05_10865</name>
</gene>
<dbReference type="EMBL" id="CP068073">
    <property type="protein sequence ID" value="QQS82394.1"/>
    <property type="molecule type" value="Genomic_DNA"/>
</dbReference>
<dbReference type="Proteomes" id="UP000293854">
    <property type="component" value="Unassembled WGS sequence"/>
</dbReference>
<dbReference type="Pfam" id="PF00746">
    <property type="entry name" value="Gram_pos_anchor"/>
    <property type="match status" value="1"/>
</dbReference>
<feature type="domain" description="NEAT" evidence="9">
    <location>
        <begin position="360"/>
        <end position="481"/>
    </location>
</feature>
<evidence type="ECO:0000313" key="12">
    <source>
        <dbReference type="Proteomes" id="UP000293854"/>
    </source>
</evidence>
<keyword evidence="4 8" id="KW-0732">Signal</keyword>
<feature type="compositionally biased region" description="Basic and acidic residues" evidence="6">
    <location>
        <begin position="502"/>
        <end position="514"/>
    </location>
</feature>
<feature type="compositionally biased region" description="Basic and acidic residues" evidence="6">
    <location>
        <begin position="67"/>
        <end position="84"/>
    </location>
</feature>
<keyword evidence="2" id="KW-0134">Cell wall</keyword>
<dbReference type="KEGG" id="scv:A4G25_07660"/>
<keyword evidence="13" id="KW-1185">Reference proteome</keyword>
<evidence type="ECO:0000313" key="11">
    <source>
        <dbReference type="EMBL" id="RZI03915.1"/>
    </source>
</evidence>
<feature type="compositionally biased region" description="Basic and acidic residues" evidence="6">
    <location>
        <begin position="478"/>
        <end position="493"/>
    </location>
</feature>
<evidence type="ECO:0000256" key="2">
    <source>
        <dbReference type="ARBA" id="ARBA00022512"/>
    </source>
</evidence>
<keyword evidence="5" id="KW-0572">Peptidoglycan-anchor</keyword>
<dbReference type="Pfam" id="PF04650">
    <property type="entry name" value="YSIRK_signal"/>
    <property type="match status" value="1"/>
</dbReference>
<dbReference type="InterPro" id="IPR006635">
    <property type="entry name" value="NEAT_dom"/>
</dbReference>
<dbReference type="EMBL" id="RQTE01000044">
    <property type="protein sequence ID" value="RZI03915.1"/>
    <property type="molecule type" value="Genomic_DNA"/>
</dbReference>
<evidence type="ECO:0000256" key="8">
    <source>
        <dbReference type="SAM" id="SignalP"/>
    </source>
</evidence>
<keyword evidence="7" id="KW-1133">Transmembrane helix</keyword>
<dbReference type="AlphaFoldDB" id="A0A143PDG9"/>
<feature type="chain" id="PRO_5044548796" evidence="8">
    <location>
        <begin position="47"/>
        <end position="817"/>
    </location>
</feature>
<dbReference type="Gene3D" id="2.60.40.1850">
    <property type="match status" value="3"/>
</dbReference>
<dbReference type="Gene3D" id="1.20.58.1270">
    <property type="match status" value="1"/>
</dbReference>
<evidence type="ECO:0000256" key="1">
    <source>
        <dbReference type="ARBA" id="ARBA00004168"/>
    </source>
</evidence>
<dbReference type="OrthoDB" id="2414269at2"/>
<protein>
    <submittedName>
        <fullName evidence="11">YSIRK signal domain/LPXTG anchor domain surface protein</fullName>
    </submittedName>
</protein>
<reference evidence="11 12" key="1">
    <citation type="submission" date="2018-11" db="EMBL/GenBank/DDBJ databases">
        <title>Genomic profiling of Staphylococcus species from a Poultry farm system in KwaZulu-Natal, South Africa.</title>
        <authorList>
            <person name="Amoako D.G."/>
            <person name="Somboro A.M."/>
            <person name="Abia A.L.K."/>
            <person name="Bester L.A."/>
            <person name="Essack S.Y."/>
        </authorList>
    </citation>
    <scope>NUCLEOTIDE SEQUENCE [LARGE SCALE GENOMIC DNA]</scope>
    <source>
        <strain evidence="11 12">SA11</strain>
    </source>
</reference>
<dbReference type="NCBIfam" id="TIGR01168">
    <property type="entry name" value="YSIRK_signal"/>
    <property type="match status" value="1"/>
</dbReference>
<dbReference type="SMART" id="SM00725">
    <property type="entry name" value="NEAT"/>
    <property type="match status" value="3"/>
</dbReference>
<feature type="compositionally biased region" description="Low complexity" evidence="6">
    <location>
        <begin position="94"/>
        <end position="109"/>
    </location>
</feature>
<dbReference type="PROSITE" id="PS50978">
    <property type="entry name" value="NEAT"/>
    <property type="match status" value="3"/>
</dbReference>
<accession>A0A143PDG9</accession>
<feature type="region of interest" description="Disordered" evidence="6">
    <location>
        <begin position="51"/>
        <end position="130"/>
    </location>
</feature>
<organism evidence="11 12">
    <name type="scientific">Staphylococcus condimenti</name>
    <dbReference type="NCBI Taxonomy" id="70255"/>
    <lineage>
        <taxon>Bacteria</taxon>
        <taxon>Bacillati</taxon>
        <taxon>Bacillota</taxon>
        <taxon>Bacilli</taxon>
        <taxon>Bacillales</taxon>
        <taxon>Staphylococcaceae</taxon>
        <taxon>Staphylococcus</taxon>
    </lineage>
</organism>
<evidence type="ECO:0000259" key="9">
    <source>
        <dbReference type="PROSITE" id="PS50978"/>
    </source>
</evidence>
<evidence type="ECO:0000256" key="4">
    <source>
        <dbReference type="ARBA" id="ARBA00022729"/>
    </source>
</evidence>
<dbReference type="GeneID" id="93727739"/>
<evidence type="ECO:0000256" key="5">
    <source>
        <dbReference type="ARBA" id="ARBA00023088"/>
    </source>
</evidence>
<feature type="compositionally biased region" description="Basic and acidic residues" evidence="6">
    <location>
        <begin position="653"/>
        <end position="700"/>
    </location>
</feature>
<keyword evidence="7" id="KW-0812">Transmembrane</keyword>
<sequence>MKNNKERTVKNQANQKTYQYSIRKFTVGAASIAVGAAIFMGGQAQAAEQEGNKEVAVTEQAAPLADAGEKAADTNVAEKVEENKAIAPQPAPAPVANEAATPENEAAPVAEKEVKPVSEAASAPVKVDEKADVPVKVAPEKKAYYSVKEEINKPLSPDAHEKDQRFPVEFKAVKKGTDNEAFYHETNIKHPAQIIKGDKESTVELTLDAASTWDKFEIYNNDQKLDTKMTSYDAAKALAKLQFLVPNGTEKVTVKSSMDSKILRLHEDFGDVELQFAQPINGKNSNHISEEDYKKLKETEAFRNAITLEDKIYQYKKLINKDRVPTQEEKAYLADLEKDLAEEIESAKTEFKNAPIEKVEISNPTPHNFEVLHSKKNEPSHMNFEVVKPMQVFEKDGQKFVAMTIKSDKIWDDFMVAGETGYERVKTIARDAQKDQRTVIFPYQEGVEQYNAIVKVSLKDLDYQGAYHVRIKDLGEVKGDSKLPDADKQEKPAPKPAPAPDRQGDKVAPDKEEMNTAPISKELNFVVKKDGEDKKSVMDDYMEHPAKVIKENNKTYVQFTIKNPTWWKSFELFDGKQKLNTKVVSESDTQKVINVEVKPGTKMLTSKVHIVVPGINYDNKYTTQIVFAEPVSDLKVPDKQDNKLQPKPMPQPKPDHQDKSEEKTPKHDDAVKPSPKKPDASESMDKEKAPKHEEAVKPEPNKPNTTPSEKSEVKPMGAQTDKEHVQDAAVLEPSMKEMSSLKLQPLGTAKAETMKSKADAQSKTANKHVEAQKPKAKSLPKTGNQQESTTTFGILSVFLGSIALFWNRRVKSKKNNL</sequence>
<dbReference type="PANTHER" id="PTHR37824">
    <property type="entry name" value="IRON-REGULATED SURFACE DETERMINANT PROTEIN C"/>
    <property type="match status" value="1"/>
</dbReference>
<dbReference type="CDD" id="cd06920">
    <property type="entry name" value="NEAT"/>
    <property type="match status" value="2"/>
</dbReference>
<dbReference type="Proteomes" id="UP000595942">
    <property type="component" value="Chromosome"/>
</dbReference>
<dbReference type="NCBIfam" id="TIGR01167">
    <property type="entry name" value="LPXTG_anchor"/>
    <property type="match status" value="1"/>
</dbReference>
<name>A0A143PDG9_9STAP</name>
<feature type="region of interest" description="Disordered" evidence="6">
    <location>
        <begin position="478"/>
        <end position="515"/>
    </location>
</feature>
<keyword evidence="3" id="KW-0964">Secreted</keyword>
<proteinExistence type="predicted"/>
<evidence type="ECO:0000256" key="6">
    <source>
        <dbReference type="SAM" id="MobiDB-lite"/>
    </source>
</evidence>
<dbReference type="PANTHER" id="PTHR37824:SF1">
    <property type="entry name" value="IRON-REGULATED SURFACE DETERMINANT PROTEIN C"/>
    <property type="match status" value="1"/>
</dbReference>
<dbReference type="InterPro" id="IPR037250">
    <property type="entry name" value="NEAT_dom_sf"/>
</dbReference>
<evidence type="ECO:0000256" key="7">
    <source>
        <dbReference type="SAM" id="Phobius"/>
    </source>
</evidence>
<evidence type="ECO:0000256" key="3">
    <source>
        <dbReference type="ARBA" id="ARBA00022525"/>
    </source>
</evidence>
<dbReference type="InterPro" id="IPR050436">
    <property type="entry name" value="IsdA"/>
</dbReference>